<protein>
    <recommendedName>
        <fullName evidence="1">PilZ domain-containing protein</fullName>
    </recommendedName>
</protein>
<name>D8PF60_9BACT</name>
<reference evidence="2 3" key="1">
    <citation type="journal article" date="2010" name="Proc. Natl. Acad. Sci. U.S.A.">
        <title>A Nitrospira metagenome illuminates the physiology and evolution of globally important nitrite-oxidizing bacteria.</title>
        <authorList>
            <person name="Lucker S."/>
            <person name="Wagner M."/>
            <person name="Maixner F."/>
            <person name="Pelletier E."/>
            <person name="Koch H."/>
            <person name="Vacherie B."/>
            <person name="Rattei T."/>
            <person name="Sinninghe Damste J."/>
            <person name="Spieck E."/>
            <person name="Le Paslier D."/>
            <person name="Daims H."/>
        </authorList>
    </citation>
    <scope>NUCLEOTIDE SEQUENCE [LARGE SCALE GENOMIC DNA]</scope>
</reference>
<dbReference type="Pfam" id="PF07238">
    <property type="entry name" value="PilZ"/>
    <property type="match status" value="1"/>
</dbReference>
<dbReference type="Gene3D" id="2.40.10.220">
    <property type="entry name" value="predicted glycosyltransferase like domains"/>
    <property type="match status" value="1"/>
</dbReference>
<dbReference type="Proteomes" id="UP000001660">
    <property type="component" value="Chromosome"/>
</dbReference>
<gene>
    <name evidence="2" type="ORF">NIDE2149</name>
</gene>
<sequence length="121" mass="13462">MKQRYTKREPVQSTCILSCEGMMGQGQLVNLSVPGCLLKTSMKLKVGQYVDLRLSFPTSATALQVKLAAVRWAKNGQVGLEFIRMSETDQTRLRFLSGHIEKRTPQQAWSERVVCVGTTAG</sequence>
<dbReference type="InterPro" id="IPR009875">
    <property type="entry name" value="PilZ_domain"/>
</dbReference>
<proteinExistence type="predicted"/>
<dbReference type="EMBL" id="FP929003">
    <property type="protein sequence ID" value="CBK41869.1"/>
    <property type="molecule type" value="Genomic_DNA"/>
</dbReference>
<organism evidence="2 3">
    <name type="scientific">Nitrospira defluvii</name>
    <dbReference type="NCBI Taxonomy" id="330214"/>
    <lineage>
        <taxon>Bacteria</taxon>
        <taxon>Pseudomonadati</taxon>
        <taxon>Nitrospirota</taxon>
        <taxon>Nitrospiria</taxon>
        <taxon>Nitrospirales</taxon>
        <taxon>Nitrospiraceae</taxon>
        <taxon>Nitrospira</taxon>
    </lineage>
</organism>
<dbReference type="GO" id="GO:0035438">
    <property type="term" value="F:cyclic-di-GMP binding"/>
    <property type="evidence" value="ECO:0007669"/>
    <property type="project" value="InterPro"/>
</dbReference>
<evidence type="ECO:0000313" key="2">
    <source>
        <dbReference type="EMBL" id="CBK41869.1"/>
    </source>
</evidence>
<keyword evidence="3" id="KW-1185">Reference proteome</keyword>
<dbReference type="KEGG" id="nde:NIDE2149"/>
<feature type="domain" description="PilZ" evidence="1">
    <location>
        <begin position="3"/>
        <end position="94"/>
    </location>
</feature>
<accession>D8PF60</accession>
<evidence type="ECO:0000313" key="3">
    <source>
        <dbReference type="Proteomes" id="UP000001660"/>
    </source>
</evidence>
<dbReference type="HOGENOM" id="CLU_165331_0_0_0"/>
<evidence type="ECO:0000259" key="1">
    <source>
        <dbReference type="Pfam" id="PF07238"/>
    </source>
</evidence>
<dbReference type="SUPFAM" id="SSF141371">
    <property type="entry name" value="PilZ domain-like"/>
    <property type="match status" value="1"/>
</dbReference>
<dbReference type="AlphaFoldDB" id="D8PF60"/>